<proteinExistence type="predicted"/>
<evidence type="ECO:0000313" key="1">
    <source>
        <dbReference type="EMBL" id="JAH50751.1"/>
    </source>
</evidence>
<dbReference type="AlphaFoldDB" id="A0A0E9TAY1"/>
<accession>A0A0E9TAY1</accession>
<reference evidence="1" key="2">
    <citation type="journal article" date="2015" name="Fish Shellfish Immunol.">
        <title>Early steps in the European eel (Anguilla anguilla)-Vibrio vulnificus interaction in the gills: Role of the RtxA13 toxin.</title>
        <authorList>
            <person name="Callol A."/>
            <person name="Pajuelo D."/>
            <person name="Ebbesson L."/>
            <person name="Teles M."/>
            <person name="MacKenzie S."/>
            <person name="Amaro C."/>
        </authorList>
    </citation>
    <scope>NUCLEOTIDE SEQUENCE</scope>
</reference>
<protein>
    <submittedName>
        <fullName evidence="1">Uncharacterized protein</fullName>
    </submittedName>
</protein>
<name>A0A0E9TAY1_ANGAN</name>
<sequence>MKPEGPALMASQSRSADLGSVCLLAHDGHSLDTYREKLILDQHLHSKTRGATDMRLECS</sequence>
<reference evidence="1" key="1">
    <citation type="submission" date="2014-11" db="EMBL/GenBank/DDBJ databases">
        <authorList>
            <person name="Amaro Gonzalez C."/>
        </authorList>
    </citation>
    <scope>NUCLEOTIDE SEQUENCE</scope>
</reference>
<dbReference type="EMBL" id="GBXM01057826">
    <property type="protein sequence ID" value="JAH50751.1"/>
    <property type="molecule type" value="Transcribed_RNA"/>
</dbReference>
<organism evidence="1">
    <name type="scientific">Anguilla anguilla</name>
    <name type="common">European freshwater eel</name>
    <name type="synonym">Muraena anguilla</name>
    <dbReference type="NCBI Taxonomy" id="7936"/>
    <lineage>
        <taxon>Eukaryota</taxon>
        <taxon>Metazoa</taxon>
        <taxon>Chordata</taxon>
        <taxon>Craniata</taxon>
        <taxon>Vertebrata</taxon>
        <taxon>Euteleostomi</taxon>
        <taxon>Actinopterygii</taxon>
        <taxon>Neopterygii</taxon>
        <taxon>Teleostei</taxon>
        <taxon>Anguilliformes</taxon>
        <taxon>Anguillidae</taxon>
        <taxon>Anguilla</taxon>
    </lineage>
</organism>